<proteinExistence type="predicted"/>
<gene>
    <name evidence="1" type="ORF">MFU01_36400</name>
    <name evidence="2" type="ORF">SAMN05443572_108354</name>
</gene>
<keyword evidence="3" id="KW-1185">Reference proteome</keyword>
<protein>
    <submittedName>
        <fullName evidence="1">Uncharacterized protein</fullName>
    </submittedName>
</protein>
<dbReference type="Proteomes" id="UP000183760">
    <property type="component" value="Unassembled WGS sequence"/>
</dbReference>
<dbReference type="Proteomes" id="UP000321514">
    <property type="component" value="Unassembled WGS sequence"/>
</dbReference>
<dbReference type="EMBL" id="FOIB01000008">
    <property type="protein sequence ID" value="SEU30482.1"/>
    <property type="molecule type" value="Genomic_DNA"/>
</dbReference>
<accession>A0A511T4R4</accession>
<organism evidence="1 4">
    <name type="scientific">Myxococcus fulvus</name>
    <dbReference type="NCBI Taxonomy" id="33"/>
    <lineage>
        <taxon>Bacteria</taxon>
        <taxon>Pseudomonadati</taxon>
        <taxon>Myxococcota</taxon>
        <taxon>Myxococcia</taxon>
        <taxon>Myxococcales</taxon>
        <taxon>Cystobacterineae</taxon>
        <taxon>Myxococcaceae</taxon>
        <taxon>Myxococcus</taxon>
    </lineage>
</organism>
<dbReference type="AlphaFoldDB" id="A0A511T4R4"/>
<reference evidence="1 4" key="2">
    <citation type="submission" date="2019-07" db="EMBL/GenBank/DDBJ databases">
        <title>Whole genome shotgun sequence of Myxococcus fulvus NBRC 100333.</title>
        <authorList>
            <person name="Hosoyama A."/>
            <person name="Uohara A."/>
            <person name="Ohji S."/>
            <person name="Ichikawa N."/>
        </authorList>
    </citation>
    <scope>NUCLEOTIDE SEQUENCE [LARGE SCALE GENOMIC DNA]</scope>
    <source>
        <strain evidence="1 4">NBRC 100333</strain>
    </source>
</reference>
<evidence type="ECO:0000313" key="2">
    <source>
        <dbReference type="EMBL" id="SEU30482.1"/>
    </source>
</evidence>
<comment type="caution">
    <text evidence="1">The sequence shown here is derived from an EMBL/GenBank/DDBJ whole genome shotgun (WGS) entry which is preliminary data.</text>
</comment>
<evidence type="ECO:0000313" key="1">
    <source>
        <dbReference type="EMBL" id="GEN08603.1"/>
    </source>
</evidence>
<dbReference type="OrthoDB" id="5522767at2"/>
<name>A0A511T4R4_MYXFU</name>
<reference evidence="2 3" key="1">
    <citation type="submission" date="2016-10" db="EMBL/GenBank/DDBJ databases">
        <authorList>
            <person name="Varghese N."/>
            <person name="Submissions S."/>
        </authorList>
    </citation>
    <scope>NUCLEOTIDE SEQUENCE [LARGE SCALE GENOMIC DNA]</scope>
    <source>
        <strain evidence="2 3">DSM 16525</strain>
    </source>
</reference>
<dbReference type="EMBL" id="BJXR01000030">
    <property type="protein sequence ID" value="GEN08603.1"/>
    <property type="molecule type" value="Genomic_DNA"/>
</dbReference>
<dbReference type="RefSeq" id="WP_046712894.1">
    <property type="nucleotide sequence ID" value="NZ_BJXR01000030.1"/>
</dbReference>
<evidence type="ECO:0000313" key="4">
    <source>
        <dbReference type="Proteomes" id="UP000321514"/>
    </source>
</evidence>
<evidence type="ECO:0000313" key="3">
    <source>
        <dbReference type="Proteomes" id="UP000183760"/>
    </source>
</evidence>
<sequence length="69" mass="7662">MAGDYDFDDDDAKETTKGGRLKEFDCPGCDANNPVHDGFGDGDELRCNYCGCEYKVKISAEGRTKFKEI</sequence>